<feature type="signal peptide" evidence="2">
    <location>
        <begin position="1"/>
        <end position="21"/>
    </location>
</feature>
<feature type="chain" id="PRO_5023838400" description="Ferrochelatase" evidence="2">
    <location>
        <begin position="22"/>
        <end position="80"/>
    </location>
</feature>
<dbReference type="AlphaFoldDB" id="A0A5J5GFW6"/>
<dbReference type="RefSeq" id="WP_150445918.1">
    <property type="nucleotide sequence ID" value="NZ_VYQE01000004.1"/>
</dbReference>
<dbReference type="Proteomes" id="UP000326554">
    <property type="component" value="Unassembled WGS sequence"/>
</dbReference>
<feature type="transmembrane region" description="Helical" evidence="1">
    <location>
        <begin position="45"/>
        <end position="64"/>
    </location>
</feature>
<comment type="caution">
    <text evidence="3">The sequence shown here is derived from an EMBL/GenBank/DDBJ whole genome shotgun (WGS) entry which is preliminary data.</text>
</comment>
<dbReference type="EMBL" id="VYQE01000004">
    <property type="protein sequence ID" value="KAA9006900.1"/>
    <property type="molecule type" value="Genomic_DNA"/>
</dbReference>
<reference evidence="3 4" key="1">
    <citation type="submission" date="2019-09" db="EMBL/GenBank/DDBJ databases">
        <authorList>
            <person name="Park J.-S."/>
            <person name="Choi H.-J."/>
        </authorList>
    </citation>
    <scope>NUCLEOTIDE SEQUENCE [LARGE SCALE GENOMIC DNA]</scope>
    <source>
        <strain evidence="3 4">176SS1-4</strain>
    </source>
</reference>
<evidence type="ECO:0000256" key="1">
    <source>
        <dbReference type="SAM" id="Phobius"/>
    </source>
</evidence>
<evidence type="ECO:0000313" key="3">
    <source>
        <dbReference type="EMBL" id="KAA9006900.1"/>
    </source>
</evidence>
<proteinExistence type="predicted"/>
<organism evidence="3 4">
    <name type="scientific">Histidinibacterium aquaticum</name>
    <dbReference type="NCBI Taxonomy" id="2613962"/>
    <lineage>
        <taxon>Bacteria</taxon>
        <taxon>Pseudomonadati</taxon>
        <taxon>Pseudomonadota</taxon>
        <taxon>Alphaproteobacteria</taxon>
        <taxon>Rhodobacterales</taxon>
        <taxon>Paracoccaceae</taxon>
        <taxon>Histidinibacterium</taxon>
    </lineage>
</organism>
<keyword evidence="2" id="KW-0732">Signal</keyword>
<protein>
    <recommendedName>
        <fullName evidence="5">Ferrochelatase</fullName>
    </recommendedName>
</protein>
<name>A0A5J5GFW6_9RHOB</name>
<evidence type="ECO:0008006" key="5">
    <source>
        <dbReference type="Google" id="ProtNLM"/>
    </source>
</evidence>
<keyword evidence="1" id="KW-0472">Membrane</keyword>
<evidence type="ECO:0000313" key="4">
    <source>
        <dbReference type="Proteomes" id="UP000326554"/>
    </source>
</evidence>
<gene>
    <name evidence="3" type="ORF">F3S47_14105</name>
</gene>
<sequence length="80" mass="7904">MTRKILAATLAASLAATSLHADQHEPAPQPTMEGIEQRTMGGSFPVETVVTFVLLGIIAAAISANNSSGGGASVGAGAGR</sequence>
<keyword evidence="1" id="KW-1133">Transmembrane helix</keyword>
<accession>A0A5J5GFW6</accession>
<evidence type="ECO:0000256" key="2">
    <source>
        <dbReference type="SAM" id="SignalP"/>
    </source>
</evidence>
<keyword evidence="4" id="KW-1185">Reference proteome</keyword>
<keyword evidence="1" id="KW-0812">Transmembrane</keyword>